<dbReference type="InterPro" id="IPR029058">
    <property type="entry name" value="AB_hydrolase_fold"/>
</dbReference>
<comment type="caution">
    <text evidence="6">The sequence shown here is derived from an EMBL/GenBank/DDBJ whole genome shotgun (WGS) entry which is preliminary data.</text>
</comment>
<dbReference type="Proteomes" id="UP001501115">
    <property type="component" value="Unassembled WGS sequence"/>
</dbReference>
<feature type="domain" description="Peptidase S33 tripeptidyl aminopeptidase-like C-terminal" evidence="5">
    <location>
        <begin position="414"/>
        <end position="508"/>
    </location>
</feature>
<evidence type="ECO:0000256" key="2">
    <source>
        <dbReference type="ARBA" id="ARBA00022729"/>
    </source>
</evidence>
<evidence type="ECO:0000256" key="4">
    <source>
        <dbReference type="SAM" id="MobiDB-lite"/>
    </source>
</evidence>
<sequence>MPFNTPSVPRPERRGRLAVAALVTALFGQLLTGTAIAAPSPSPEDRAEDRTEASLSGRIAWAPCESPSGEGTFECASVKVPVDWKRPKGATFDLALARHKATDPARRIGSLLVNPGGPGGSGVDFAFSAPNSFSADLLARFDIVGFDPRGVARSNPVKCDLDRVLAQDALLYPDSASSFAALRTANRALGESCRDLTGPLADHMDTGSVVRDMEAIRAGLGERRISYYGVSYGTAIGQQYAERYPHRIRAMTLDSNMDHSLDAWGFQKTEAVGVEGAYGQFADWCARTPSCALHGRDARAVFDSLYKRAEAGELVEPGDPPQPIRPRDLQAFAQRGMYDPAGWSGFAETLAQLDSAGPAAARAFGKFGEPTEYPFNSVMCQDYDFEVPSYGTLARFERALGRLAPVTRFSSLGWTVQNGCQDWPSKVNNPQRRLKVDGTPPILVTNSRFDPATPYSWGANAARQIGREAVFLTYDGVGHGDYWLSPCARDAIDTYLVTLKTPRKGTHCPAVWPAGPSAQRKSPSGGLVNPLPELLGTGTFG</sequence>
<dbReference type="Pfam" id="PF08386">
    <property type="entry name" value="Abhydrolase_4"/>
    <property type="match status" value="1"/>
</dbReference>
<name>A0ABP8F567_9ACTN</name>
<reference evidence="7" key="1">
    <citation type="journal article" date="2019" name="Int. J. Syst. Evol. Microbiol.">
        <title>The Global Catalogue of Microorganisms (GCM) 10K type strain sequencing project: providing services to taxonomists for standard genome sequencing and annotation.</title>
        <authorList>
            <consortium name="The Broad Institute Genomics Platform"/>
            <consortium name="The Broad Institute Genome Sequencing Center for Infectious Disease"/>
            <person name="Wu L."/>
            <person name="Ma J."/>
        </authorList>
    </citation>
    <scope>NUCLEOTIDE SEQUENCE [LARGE SCALE GENOMIC DNA]</scope>
    <source>
        <strain evidence="7">JCM 31290</strain>
    </source>
</reference>
<evidence type="ECO:0000313" key="7">
    <source>
        <dbReference type="Proteomes" id="UP001501115"/>
    </source>
</evidence>
<evidence type="ECO:0000256" key="3">
    <source>
        <dbReference type="ARBA" id="ARBA00022801"/>
    </source>
</evidence>
<dbReference type="PANTHER" id="PTHR43248:SF29">
    <property type="entry name" value="TRIPEPTIDYL AMINOPEPTIDASE"/>
    <property type="match status" value="1"/>
</dbReference>
<feature type="region of interest" description="Disordered" evidence="4">
    <location>
        <begin position="35"/>
        <end position="54"/>
    </location>
</feature>
<gene>
    <name evidence="6" type="ORF">GCM10023086_08350</name>
</gene>
<organism evidence="6 7">
    <name type="scientific">Streptomyces venetus</name>
    <dbReference type="NCBI Taxonomy" id="1701086"/>
    <lineage>
        <taxon>Bacteria</taxon>
        <taxon>Bacillati</taxon>
        <taxon>Actinomycetota</taxon>
        <taxon>Actinomycetes</taxon>
        <taxon>Kitasatosporales</taxon>
        <taxon>Streptomycetaceae</taxon>
        <taxon>Streptomyces</taxon>
    </lineage>
</organism>
<dbReference type="RefSeq" id="WP_345659966.1">
    <property type="nucleotide sequence ID" value="NZ_BAABET010000001.1"/>
</dbReference>
<dbReference type="InterPro" id="IPR051601">
    <property type="entry name" value="Serine_prot/Carboxylest_S33"/>
</dbReference>
<feature type="region of interest" description="Disordered" evidence="4">
    <location>
        <begin position="510"/>
        <end position="541"/>
    </location>
</feature>
<keyword evidence="2" id="KW-0732">Signal</keyword>
<dbReference type="GO" id="GO:0016787">
    <property type="term" value="F:hydrolase activity"/>
    <property type="evidence" value="ECO:0007669"/>
    <property type="project" value="UniProtKB-KW"/>
</dbReference>
<keyword evidence="3 6" id="KW-0378">Hydrolase</keyword>
<dbReference type="Gene3D" id="3.40.50.1820">
    <property type="entry name" value="alpha/beta hydrolase"/>
    <property type="match status" value="1"/>
</dbReference>
<dbReference type="PANTHER" id="PTHR43248">
    <property type="entry name" value="2-SUCCINYL-6-HYDROXY-2,4-CYCLOHEXADIENE-1-CARBOXYLATE SYNTHASE"/>
    <property type="match status" value="1"/>
</dbReference>
<feature type="compositionally biased region" description="Basic and acidic residues" evidence="4">
    <location>
        <begin position="43"/>
        <end position="52"/>
    </location>
</feature>
<protein>
    <submittedName>
        <fullName evidence="6">Alpha/beta hydrolase</fullName>
    </submittedName>
</protein>
<dbReference type="SUPFAM" id="SSF53474">
    <property type="entry name" value="alpha/beta-Hydrolases"/>
    <property type="match status" value="1"/>
</dbReference>
<proteinExistence type="inferred from homology"/>
<keyword evidence="7" id="KW-1185">Reference proteome</keyword>
<evidence type="ECO:0000313" key="6">
    <source>
        <dbReference type="EMBL" id="GAA4295413.1"/>
    </source>
</evidence>
<dbReference type="EMBL" id="BAABET010000001">
    <property type="protein sequence ID" value="GAA4295413.1"/>
    <property type="molecule type" value="Genomic_DNA"/>
</dbReference>
<dbReference type="InterPro" id="IPR013595">
    <property type="entry name" value="Pept_S33_TAP-like_C"/>
</dbReference>
<evidence type="ECO:0000256" key="1">
    <source>
        <dbReference type="ARBA" id="ARBA00010088"/>
    </source>
</evidence>
<comment type="similarity">
    <text evidence="1">Belongs to the peptidase S33 family.</text>
</comment>
<accession>A0ABP8F567</accession>
<evidence type="ECO:0000259" key="5">
    <source>
        <dbReference type="Pfam" id="PF08386"/>
    </source>
</evidence>